<feature type="domain" description="Thiol:disulfide interchange protein DsbD N-terminal" evidence="1">
    <location>
        <begin position="60"/>
        <end position="176"/>
    </location>
</feature>
<dbReference type="Pfam" id="PF11412">
    <property type="entry name" value="DsbD_N"/>
    <property type="match status" value="1"/>
</dbReference>
<evidence type="ECO:0000313" key="3">
    <source>
        <dbReference type="Proteomes" id="UP001157733"/>
    </source>
</evidence>
<protein>
    <submittedName>
        <fullName evidence="2">DsbC domain-containing protein</fullName>
    </submittedName>
</protein>
<reference evidence="2 3" key="1">
    <citation type="submission" date="2022-09" db="EMBL/GenBank/DDBJ databases">
        <authorList>
            <person name="Kop L."/>
        </authorList>
    </citation>
    <scope>NUCLEOTIDE SEQUENCE [LARGE SCALE GENOMIC DNA]</scope>
    <source>
        <strain evidence="2 3">347</strain>
    </source>
</reference>
<evidence type="ECO:0000313" key="2">
    <source>
        <dbReference type="EMBL" id="CAI2718900.1"/>
    </source>
</evidence>
<gene>
    <name evidence="2" type="ORF">NSPWAT_2044</name>
</gene>
<keyword evidence="3" id="KW-1185">Reference proteome</keyword>
<dbReference type="EMBL" id="OX336137">
    <property type="protein sequence ID" value="CAI2718900.1"/>
    <property type="molecule type" value="Genomic_DNA"/>
</dbReference>
<organism evidence="2 3">
    <name type="scientific">Nitrospina watsonii</name>
    <dbReference type="NCBI Taxonomy" id="1323948"/>
    <lineage>
        <taxon>Bacteria</taxon>
        <taxon>Pseudomonadati</taxon>
        <taxon>Nitrospinota/Tectimicrobiota group</taxon>
        <taxon>Nitrospinota</taxon>
        <taxon>Nitrospinia</taxon>
        <taxon>Nitrospinales</taxon>
        <taxon>Nitrospinaceae</taxon>
        <taxon>Nitrospina</taxon>
    </lineage>
</organism>
<evidence type="ECO:0000259" key="1">
    <source>
        <dbReference type="Pfam" id="PF11412"/>
    </source>
</evidence>
<proteinExistence type="predicted"/>
<dbReference type="Proteomes" id="UP001157733">
    <property type="component" value="Chromosome"/>
</dbReference>
<dbReference type="InterPro" id="IPR028250">
    <property type="entry name" value="DsbDN"/>
</dbReference>
<sequence>MRSRKPYMKSDAFTVARSRRWLPFTLVLSALGLCGFQPVEEYLKSRAEQLQIEVHAMPETETVRPGDTFKIYVVATPQKGWHFYSMEAGADDPTLATRIEITESPFTALGAWAESPPTLKQDEALGRPVKVHSHRVEFTRTLSVPEHLAAGMHAVQGVLTYRICDNKVCALQQDRPFQFHVIVKPEN</sequence>
<name>A0ABN8W423_9BACT</name>
<accession>A0ABN8W423</accession>